<dbReference type="EMBL" id="JBEOZY010000007">
    <property type="protein sequence ID" value="MER6165046.1"/>
    <property type="molecule type" value="Genomic_DNA"/>
</dbReference>
<comment type="caution">
    <text evidence="1">The sequence shown here is derived from an EMBL/GenBank/DDBJ whole genome shotgun (WGS) entry which is preliminary data.</text>
</comment>
<gene>
    <name evidence="1" type="ORF">ABT188_10795</name>
</gene>
<dbReference type="InterPro" id="IPR038461">
    <property type="entry name" value="Schlafen_AlbA_2_dom_sf"/>
</dbReference>
<name>A0ABV1STK4_9ACTN</name>
<sequence length="341" mass="37653">MNIDDVRKALSAGDLEALIGLEECGWMDVKSGPYMLDKGAHHKEELVKDVAAFANTPTGGLLIIGFKTRTANAVETISEVTPVPRALVNTDTYRKLIDERVFPQVQDLELTWIDRSEGKGVLSIDIPAQPAAARPFVIPAPTGKDEKSVSGLAIPVRRGDRTVFWSGPEAHRRLSAGWMAIGSPSADDSSALGALEKSPEAVPDRAKAQRILVAMPFDAPWLRFMQSQGPMRRVRVEVTQAIDKALDDLLFDDVDFLDHELACAHSAFKESLGRLHAELEGMFTPEDGRNPPVYVEVPPEWKRTDPERYKQTMADLSGARDDFLEARTELMNALNRRGLLT</sequence>
<accession>A0ABV1STK4</accession>
<protein>
    <submittedName>
        <fullName evidence="1">ATP-binding protein</fullName>
    </submittedName>
</protein>
<keyword evidence="2" id="KW-1185">Reference proteome</keyword>
<proteinExistence type="predicted"/>
<dbReference type="GO" id="GO:0005524">
    <property type="term" value="F:ATP binding"/>
    <property type="evidence" value="ECO:0007669"/>
    <property type="project" value="UniProtKB-KW"/>
</dbReference>
<organism evidence="1 2">
    <name type="scientific">Streptomyces violaceorubidus</name>
    <dbReference type="NCBI Taxonomy" id="284042"/>
    <lineage>
        <taxon>Bacteria</taxon>
        <taxon>Bacillati</taxon>
        <taxon>Actinomycetota</taxon>
        <taxon>Actinomycetes</taxon>
        <taxon>Kitasatosporales</taxon>
        <taxon>Streptomycetaceae</taxon>
        <taxon>Streptomyces</taxon>
    </lineage>
</organism>
<dbReference type="Gene3D" id="3.30.950.30">
    <property type="entry name" value="Schlafen, AAA domain"/>
    <property type="match status" value="1"/>
</dbReference>
<dbReference type="RefSeq" id="WP_352146912.1">
    <property type="nucleotide sequence ID" value="NZ_JBEOZY010000007.1"/>
</dbReference>
<keyword evidence="1" id="KW-0067">ATP-binding</keyword>
<keyword evidence="1" id="KW-0547">Nucleotide-binding</keyword>
<evidence type="ECO:0000313" key="2">
    <source>
        <dbReference type="Proteomes" id="UP001496720"/>
    </source>
</evidence>
<dbReference type="Proteomes" id="UP001496720">
    <property type="component" value="Unassembled WGS sequence"/>
</dbReference>
<evidence type="ECO:0000313" key="1">
    <source>
        <dbReference type="EMBL" id="MER6165046.1"/>
    </source>
</evidence>
<reference evidence="1 2" key="1">
    <citation type="submission" date="2024-06" db="EMBL/GenBank/DDBJ databases">
        <title>The Natural Products Discovery Center: Release of the First 8490 Sequenced Strains for Exploring Actinobacteria Biosynthetic Diversity.</title>
        <authorList>
            <person name="Kalkreuter E."/>
            <person name="Kautsar S.A."/>
            <person name="Yang D."/>
            <person name="Bader C.D."/>
            <person name="Teijaro C.N."/>
            <person name="Fluegel L."/>
            <person name="Davis C.M."/>
            <person name="Simpson J.R."/>
            <person name="Lauterbach L."/>
            <person name="Steele A.D."/>
            <person name="Gui C."/>
            <person name="Meng S."/>
            <person name="Li G."/>
            <person name="Viehrig K."/>
            <person name="Ye F."/>
            <person name="Su P."/>
            <person name="Kiefer A.F."/>
            <person name="Nichols A."/>
            <person name="Cepeda A.J."/>
            <person name="Yan W."/>
            <person name="Fan B."/>
            <person name="Jiang Y."/>
            <person name="Adhikari A."/>
            <person name="Zheng C.-J."/>
            <person name="Schuster L."/>
            <person name="Cowan T.M."/>
            <person name="Smanski M.J."/>
            <person name="Chevrette M.G."/>
            <person name="De Carvalho L.P.S."/>
            <person name="Shen B."/>
        </authorList>
    </citation>
    <scope>NUCLEOTIDE SEQUENCE [LARGE SCALE GENOMIC DNA]</scope>
    <source>
        <strain evidence="1 2">NPDC001615</strain>
    </source>
</reference>